<protein>
    <submittedName>
        <fullName evidence="3">DUF4065 domain protein</fullName>
    </submittedName>
</protein>
<dbReference type="AlphaFoldDB" id="G0LL08"/>
<evidence type="ECO:0000259" key="2">
    <source>
        <dbReference type="Pfam" id="PF13274"/>
    </source>
</evidence>
<dbReference type="EMBL" id="FR746099">
    <property type="protein sequence ID" value="CCC40448.1"/>
    <property type="molecule type" value="Genomic_DNA"/>
</dbReference>
<dbReference type="HOGENOM" id="CLU_1438101_0_0_2"/>
<dbReference type="GeneID" id="12447337"/>
<feature type="region of interest" description="Disordered" evidence="1">
    <location>
        <begin position="163"/>
        <end position="188"/>
    </location>
</feature>
<organism evidence="3 4">
    <name type="scientific">Haloquadratum walsbyi (strain DSM 16854 / JCM 12705 / C23)</name>
    <dbReference type="NCBI Taxonomy" id="768065"/>
    <lineage>
        <taxon>Archaea</taxon>
        <taxon>Methanobacteriati</taxon>
        <taxon>Methanobacteriota</taxon>
        <taxon>Stenosarchaea group</taxon>
        <taxon>Halobacteria</taxon>
        <taxon>Halobacteriales</taxon>
        <taxon>Haloferacaceae</taxon>
        <taxon>Haloquadratum</taxon>
    </lineage>
</organism>
<dbReference type="KEGG" id="hwc:Hqrw_2611"/>
<evidence type="ECO:0000256" key="1">
    <source>
        <dbReference type="SAM" id="MobiDB-lite"/>
    </source>
</evidence>
<proteinExistence type="predicted"/>
<dbReference type="OrthoDB" id="34535at2157"/>
<accession>G0LL08</accession>
<evidence type="ECO:0000313" key="3">
    <source>
        <dbReference type="EMBL" id="CCC40448.1"/>
    </source>
</evidence>
<sequence>MSLGQTKTLDNIKIFINRADGPVSAIELQKIMFFADIHATEEFAARVTEAKFKPMMYGPYSPDIREALDHLIEKNPEPLIIRSQTRNGNSEKIFNYANLSDTDRTNQKRVSYINHIMNVINILEWGVDELSEFCKNSSAYQMAISDDKEYVSFSDYRDKIEDDEQPDIGVYNRNNHSEDSPPEWAFEL</sequence>
<dbReference type="InterPro" id="IPR025272">
    <property type="entry name" value="SocA_Panacea"/>
</dbReference>
<reference evidence="3 4" key="1">
    <citation type="journal article" date="2011" name="PLoS ONE">
        <title>Haloquadratum walsbyi: limited diversity in a global pond.</title>
        <authorList>
            <person name="Dyall-Smith M."/>
            <person name="Pfeiffer F."/>
            <person name="Klee K."/>
            <person name="Palm P."/>
            <person name="Gross K."/>
            <person name="Schuster S.C."/>
            <person name="Rampp M."/>
            <person name="Oesterhelt D."/>
        </authorList>
    </citation>
    <scope>NUCLEOTIDE SEQUENCE [LARGE SCALE GENOMIC DNA]</scope>
    <source>
        <strain evidence="4">DSM 16854 / JCM 12705 / C23</strain>
    </source>
</reference>
<gene>
    <name evidence="3" type="ordered locus">Hqrw_2611</name>
</gene>
<name>G0LL08_HALWC</name>
<dbReference type="Proteomes" id="UP000007954">
    <property type="component" value="Chromosome"/>
</dbReference>
<dbReference type="RefSeq" id="WP_014556065.1">
    <property type="nucleotide sequence ID" value="NC_017459.1"/>
</dbReference>
<feature type="domain" description="Antitoxin SocA-like Panacea" evidence="2">
    <location>
        <begin position="28"/>
        <end position="136"/>
    </location>
</feature>
<dbReference type="Pfam" id="PF13274">
    <property type="entry name" value="SocA_Panacea"/>
    <property type="match status" value="1"/>
</dbReference>
<evidence type="ECO:0000313" key="4">
    <source>
        <dbReference type="Proteomes" id="UP000007954"/>
    </source>
</evidence>